<sequence>MKIQMEEIKQSENPINREVNTASINHPSVTVIGLGIIKGRLSDDGLESDGRQGGYARGTRSRGGGYGERSNFGESAGDHLRAGL</sequence>
<protein>
    <submittedName>
        <fullName evidence="2">Uncharacterized protein</fullName>
    </submittedName>
</protein>
<dbReference type="EMBL" id="JBHIRY010000017">
    <property type="protein sequence ID" value="MFB5762067.1"/>
    <property type="molecule type" value="Genomic_DNA"/>
</dbReference>
<organism evidence="2 3">
    <name type="scientific">Paenibacillus medicaginis</name>
    <dbReference type="NCBI Taxonomy" id="1470560"/>
    <lineage>
        <taxon>Bacteria</taxon>
        <taxon>Bacillati</taxon>
        <taxon>Bacillota</taxon>
        <taxon>Bacilli</taxon>
        <taxon>Bacillales</taxon>
        <taxon>Paenibacillaceae</taxon>
        <taxon>Paenibacillus</taxon>
    </lineage>
</organism>
<accession>A0ABV5C3G6</accession>
<feature type="compositionally biased region" description="Gly residues" evidence="1">
    <location>
        <begin position="51"/>
        <end position="67"/>
    </location>
</feature>
<gene>
    <name evidence="2" type="ORF">ACE5LO_16905</name>
</gene>
<comment type="caution">
    <text evidence="2">The sequence shown here is derived from an EMBL/GenBank/DDBJ whole genome shotgun (WGS) entry which is preliminary data.</text>
</comment>
<dbReference type="Proteomes" id="UP001580430">
    <property type="component" value="Unassembled WGS sequence"/>
</dbReference>
<evidence type="ECO:0000313" key="3">
    <source>
        <dbReference type="Proteomes" id="UP001580430"/>
    </source>
</evidence>
<evidence type="ECO:0000256" key="1">
    <source>
        <dbReference type="SAM" id="MobiDB-lite"/>
    </source>
</evidence>
<dbReference type="RefSeq" id="WP_375521185.1">
    <property type="nucleotide sequence ID" value="NZ_JBHIRY010000017.1"/>
</dbReference>
<name>A0ABV5C3G6_9BACL</name>
<feature type="region of interest" description="Disordered" evidence="1">
    <location>
        <begin position="41"/>
        <end position="84"/>
    </location>
</feature>
<evidence type="ECO:0000313" key="2">
    <source>
        <dbReference type="EMBL" id="MFB5762067.1"/>
    </source>
</evidence>
<reference evidence="2 3" key="1">
    <citation type="submission" date="2024-09" db="EMBL/GenBank/DDBJ databases">
        <title>Paenibacillus zeirhizospherea sp. nov., isolated from surface of the maize (Zea mays) roots in a horticulture field, Hungary.</title>
        <authorList>
            <person name="Marton D."/>
            <person name="Farkas M."/>
            <person name="Bedics A."/>
            <person name="Toth E."/>
            <person name="Tancsics A."/>
            <person name="Boka K."/>
            <person name="Marati G."/>
            <person name="Kriszt B."/>
            <person name="Cserhati M."/>
        </authorList>
    </citation>
    <scope>NUCLEOTIDE SEQUENCE [LARGE SCALE GENOMIC DNA]</scope>
    <source>
        <strain evidence="2 3">JCM 18446</strain>
    </source>
</reference>
<keyword evidence="3" id="KW-1185">Reference proteome</keyword>
<proteinExistence type="predicted"/>